<evidence type="ECO:0000256" key="2">
    <source>
        <dbReference type="ARBA" id="ARBA00022980"/>
    </source>
</evidence>
<evidence type="ECO:0000256" key="4">
    <source>
        <dbReference type="RuleBase" id="RU003815"/>
    </source>
</evidence>
<sequence length="125" mass="13801">MFAIGRRKTATAKVKVFEGGGSVLINDRPAKDYFTWATWHKAALQPLSVVGVEKNTDVVARVSGGGLHAQADAVAHGIARALVIKDETFKKVLRTNGLLTRDPRMKERKKPGLKKARRAPQWSKR</sequence>
<feature type="region of interest" description="Disordered" evidence="6">
    <location>
        <begin position="100"/>
        <end position="125"/>
    </location>
</feature>
<keyword evidence="3 4" id="KW-0687">Ribonucleoprotein</keyword>
<evidence type="ECO:0000256" key="5">
    <source>
        <dbReference type="RuleBase" id="RU003816"/>
    </source>
</evidence>
<evidence type="ECO:0000313" key="7">
    <source>
        <dbReference type="EMBL" id="OGE86093.1"/>
    </source>
</evidence>
<accession>A0A1F5P861</accession>
<evidence type="ECO:0000313" key="8">
    <source>
        <dbReference type="Proteomes" id="UP000176786"/>
    </source>
</evidence>
<evidence type="ECO:0000256" key="6">
    <source>
        <dbReference type="SAM" id="MobiDB-lite"/>
    </source>
</evidence>
<reference evidence="7 8" key="1">
    <citation type="journal article" date="2016" name="Nat. Commun.">
        <title>Thousands of microbial genomes shed light on interconnected biogeochemical processes in an aquifer system.</title>
        <authorList>
            <person name="Anantharaman K."/>
            <person name="Brown C.T."/>
            <person name="Hug L.A."/>
            <person name="Sharon I."/>
            <person name="Castelle C.J."/>
            <person name="Probst A.J."/>
            <person name="Thomas B.C."/>
            <person name="Singh A."/>
            <person name="Wilkins M.J."/>
            <person name="Karaoz U."/>
            <person name="Brodie E.L."/>
            <person name="Williams K.H."/>
            <person name="Hubbard S.S."/>
            <person name="Banfield J.F."/>
        </authorList>
    </citation>
    <scope>NUCLEOTIDE SEQUENCE [LARGE SCALE GENOMIC DNA]</scope>
</reference>
<dbReference type="GO" id="GO:0003723">
    <property type="term" value="F:RNA binding"/>
    <property type="evidence" value="ECO:0007669"/>
    <property type="project" value="TreeGrafter"/>
</dbReference>
<dbReference type="Pfam" id="PF00380">
    <property type="entry name" value="Ribosomal_S9"/>
    <property type="match status" value="1"/>
</dbReference>
<evidence type="ECO:0000256" key="1">
    <source>
        <dbReference type="ARBA" id="ARBA00005251"/>
    </source>
</evidence>
<dbReference type="InterPro" id="IPR023035">
    <property type="entry name" value="Ribosomal_uS9_bac/plastid"/>
</dbReference>
<dbReference type="PANTHER" id="PTHR21569">
    <property type="entry name" value="RIBOSOMAL PROTEIN S9"/>
    <property type="match status" value="1"/>
</dbReference>
<dbReference type="Proteomes" id="UP000176786">
    <property type="component" value="Unassembled WGS sequence"/>
</dbReference>
<dbReference type="GO" id="GO:0022627">
    <property type="term" value="C:cytosolic small ribosomal subunit"/>
    <property type="evidence" value="ECO:0007669"/>
    <property type="project" value="TreeGrafter"/>
</dbReference>
<dbReference type="InterPro" id="IPR014721">
    <property type="entry name" value="Ribsml_uS5_D2-typ_fold_subgr"/>
</dbReference>
<dbReference type="PANTHER" id="PTHR21569:SF1">
    <property type="entry name" value="SMALL RIBOSOMAL SUBUNIT PROTEIN US9M"/>
    <property type="match status" value="1"/>
</dbReference>
<dbReference type="GO" id="GO:0006412">
    <property type="term" value="P:translation"/>
    <property type="evidence" value="ECO:0007669"/>
    <property type="project" value="InterPro"/>
</dbReference>
<dbReference type="InterPro" id="IPR020574">
    <property type="entry name" value="Ribosomal_uS9_CS"/>
</dbReference>
<proteinExistence type="inferred from homology"/>
<evidence type="ECO:0000256" key="3">
    <source>
        <dbReference type="ARBA" id="ARBA00023274"/>
    </source>
</evidence>
<dbReference type="InterPro" id="IPR000754">
    <property type="entry name" value="Ribosomal_uS9"/>
</dbReference>
<dbReference type="EMBL" id="MFES01000013">
    <property type="protein sequence ID" value="OGE86093.1"/>
    <property type="molecule type" value="Genomic_DNA"/>
</dbReference>
<dbReference type="FunFam" id="3.30.230.10:FF:000001">
    <property type="entry name" value="30S ribosomal protein S9"/>
    <property type="match status" value="1"/>
</dbReference>
<organism evidence="7 8">
    <name type="scientific">Candidatus Doudnabacteria bacterium RIFCSPHIGHO2_02_FULL_46_11</name>
    <dbReference type="NCBI Taxonomy" id="1817832"/>
    <lineage>
        <taxon>Bacteria</taxon>
        <taxon>Candidatus Doudnaibacteriota</taxon>
    </lineage>
</organism>
<dbReference type="Gene3D" id="3.30.230.10">
    <property type="match status" value="1"/>
</dbReference>
<dbReference type="GO" id="GO:0003735">
    <property type="term" value="F:structural constituent of ribosome"/>
    <property type="evidence" value="ECO:0007669"/>
    <property type="project" value="InterPro"/>
</dbReference>
<protein>
    <recommendedName>
        <fullName evidence="5">30S ribosomal protein S9</fullName>
    </recommendedName>
</protein>
<dbReference type="SUPFAM" id="SSF54211">
    <property type="entry name" value="Ribosomal protein S5 domain 2-like"/>
    <property type="match status" value="1"/>
</dbReference>
<dbReference type="AlphaFoldDB" id="A0A1F5P861"/>
<gene>
    <name evidence="7" type="ORF">A3J48_03815</name>
</gene>
<comment type="caution">
    <text evidence="7">The sequence shown here is derived from an EMBL/GenBank/DDBJ whole genome shotgun (WGS) entry which is preliminary data.</text>
</comment>
<keyword evidence="2 4" id="KW-0689">Ribosomal protein</keyword>
<dbReference type="NCBIfam" id="NF001099">
    <property type="entry name" value="PRK00132.1"/>
    <property type="match status" value="1"/>
</dbReference>
<dbReference type="PROSITE" id="PS00360">
    <property type="entry name" value="RIBOSOMAL_S9"/>
    <property type="match status" value="1"/>
</dbReference>
<dbReference type="STRING" id="1817832.A3J48_03815"/>
<feature type="compositionally biased region" description="Basic residues" evidence="6">
    <location>
        <begin position="106"/>
        <end position="125"/>
    </location>
</feature>
<dbReference type="InterPro" id="IPR020568">
    <property type="entry name" value="Ribosomal_Su5_D2-typ_SF"/>
</dbReference>
<name>A0A1F5P861_9BACT</name>
<comment type="similarity">
    <text evidence="1 4">Belongs to the universal ribosomal protein uS9 family.</text>
</comment>